<dbReference type="Gene3D" id="3.40.50.10610">
    <property type="entry name" value="ABC-type transport auxiliary lipoprotein component"/>
    <property type="match status" value="1"/>
</dbReference>
<dbReference type="RefSeq" id="WP_213753541.1">
    <property type="nucleotide sequence ID" value="NZ_JAHCQH010000004.1"/>
</dbReference>
<reference evidence="2" key="1">
    <citation type="submission" date="2021-05" db="EMBL/GenBank/DDBJ databases">
        <authorList>
            <person name="Sun Q."/>
            <person name="Inoue M."/>
        </authorList>
    </citation>
    <scope>NUCLEOTIDE SEQUENCE</scope>
    <source>
        <strain evidence="2">VKM B-3255</strain>
    </source>
</reference>
<dbReference type="Proteomes" id="UP001166585">
    <property type="component" value="Unassembled WGS sequence"/>
</dbReference>
<gene>
    <name evidence="2" type="ORF">KIP89_00970</name>
</gene>
<sequence length="201" mass="20535">MSRKLAGSAAVVALALGLGGCASLLGGGDKALPTFDLTAPVGFTAPRAGSAQLVVAGSTALQVLDTERIVVEPQPGQITYLGKAQWADRLPALFQARLIQTFENGSRGRAVGRPGDAINADYTLLTDIRAFGLQSFGEGPEAVVEVSARIVSSSSGRIVAARVFSARVPATGTGGPEATQALDAAADQVFVEIVTWTGGRV</sequence>
<name>A0ABS5R1Y8_9HYPH</name>
<dbReference type="PROSITE" id="PS51257">
    <property type="entry name" value="PROKAR_LIPOPROTEIN"/>
    <property type="match status" value="1"/>
</dbReference>
<feature type="domain" description="ABC-type transport auxiliary lipoprotein component" evidence="1">
    <location>
        <begin position="36"/>
        <end position="193"/>
    </location>
</feature>
<dbReference type="Pfam" id="PF03886">
    <property type="entry name" value="ABC_trans_aux"/>
    <property type="match status" value="1"/>
</dbReference>
<dbReference type="SUPFAM" id="SSF159594">
    <property type="entry name" value="XCC0632-like"/>
    <property type="match status" value="1"/>
</dbReference>
<comment type="caution">
    <text evidence="2">The sequence shown here is derived from an EMBL/GenBank/DDBJ whole genome shotgun (WGS) entry which is preliminary data.</text>
</comment>
<evidence type="ECO:0000313" key="3">
    <source>
        <dbReference type="Proteomes" id="UP001166585"/>
    </source>
</evidence>
<organism evidence="2 3">
    <name type="scientific">Ancylobacter radicis</name>
    <dbReference type="NCBI Taxonomy" id="2836179"/>
    <lineage>
        <taxon>Bacteria</taxon>
        <taxon>Pseudomonadati</taxon>
        <taxon>Pseudomonadota</taxon>
        <taxon>Alphaproteobacteria</taxon>
        <taxon>Hyphomicrobiales</taxon>
        <taxon>Xanthobacteraceae</taxon>
        <taxon>Ancylobacter</taxon>
    </lineage>
</organism>
<evidence type="ECO:0000259" key="1">
    <source>
        <dbReference type="Pfam" id="PF03886"/>
    </source>
</evidence>
<proteinExistence type="predicted"/>
<dbReference type="InterPro" id="IPR005586">
    <property type="entry name" value="ABC_trans_aux"/>
</dbReference>
<accession>A0ABS5R1Y8</accession>
<dbReference type="EMBL" id="JAHCQH010000004">
    <property type="protein sequence ID" value="MBS9475680.1"/>
    <property type="molecule type" value="Genomic_DNA"/>
</dbReference>
<keyword evidence="3" id="KW-1185">Reference proteome</keyword>
<evidence type="ECO:0000313" key="2">
    <source>
        <dbReference type="EMBL" id="MBS9475680.1"/>
    </source>
</evidence>
<protein>
    <submittedName>
        <fullName evidence="2">Membrane integrity-associated transporter subunit PqiC</fullName>
    </submittedName>
</protein>